<evidence type="ECO:0000313" key="2">
    <source>
        <dbReference type="EMBL" id="QNM84201.1"/>
    </source>
</evidence>
<evidence type="ECO:0000256" key="1">
    <source>
        <dbReference type="SAM" id="Phobius"/>
    </source>
</evidence>
<dbReference type="RefSeq" id="WP_187481155.1">
    <property type="nucleotide sequence ID" value="NZ_CP060695.1"/>
</dbReference>
<name>A0A7G9L6F2_9FLAO</name>
<dbReference type="Proteomes" id="UP000515808">
    <property type="component" value="Chromosome"/>
</dbReference>
<gene>
    <name evidence="2" type="ORF">H9W90_08245</name>
</gene>
<keyword evidence="1" id="KW-0472">Membrane</keyword>
<reference evidence="2 3" key="1">
    <citation type="submission" date="2020-08" db="EMBL/GenBank/DDBJ databases">
        <title>Polaribacter sp. L12M9 isolated from gut of the Korean scallop.</title>
        <authorList>
            <person name="Jeong Y.S."/>
        </authorList>
    </citation>
    <scope>NUCLEOTIDE SEQUENCE [LARGE SCALE GENOMIC DNA]</scope>
    <source>
        <strain evidence="2 3">L12M9</strain>
    </source>
</reference>
<proteinExistence type="predicted"/>
<feature type="transmembrane region" description="Helical" evidence="1">
    <location>
        <begin position="7"/>
        <end position="25"/>
    </location>
</feature>
<keyword evidence="3" id="KW-1185">Reference proteome</keyword>
<dbReference type="EMBL" id="CP060695">
    <property type="protein sequence ID" value="QNM84201.1"/>
    <property type="molecule type" value="Genomic_DNA"/>
</dbReference>
<evidence type="ECO:0000313" key="3">
    <source>
        <dbReference type="Proteomes" id="UP000515808"/>
    </source>
</evidence>
<feature type="transmembrane region" description="Helical" evidence="1">
    <location>
        <begin position="37"/>
        <end position="57"/>
    </location>
</feature>
<organism evidence="2 3">
    <name type="scientific">Polaribacter pectinis</name>
    <dbReference type="NCBI Taxonomy" id="2738844"/>
    <lineage>
        <taxon>Bacteria</taxon>
        <taxon>Pseudomonadati</taxon>
        <taxon>Bacteroidota</taxon>
        <taxon>Flavobacteriia</taxon>
        <taxon>Flavobacteriales</taxon>
        <taxon>Flavobacteriaceae</taxon>
    </lineage>
</organism>
<keyword evidence="1" id="KW-0812">Transmembrane</keyword>
<sequence length="70" mass="8419">MLKNKNWDLFFMIVAILNVVLSFVGDKTVETIFNYEINIWTYRILWTVLAGIFLMNYRKKKNLESDINQK</sequence>
<accession>A0A7G9L6F2</accession>
<protein>
    <submittedName>
        <fullName evidence="2">Uncharacterized protein</fullName>
    </submittedName>
</protein>
<dbReference type="KEGG" id="ppec:H9W90_08245"/>
<keyword evidence="1" id="KW-1133">Transmembrane helix</keyword>
<dbReference type="AlphaFoldDB" id="A0A7G9L6F2"/>